<feature type="compositionally biased region" description="Polar residues" evidence="2">
    <location>
        <begin position="807"/>
        <end position="817"/>
    </location>
</feature>
<feature type="compositionally biased region" description="Polar residues" evidence="2">
    <location>
        <begin position="924"/>
        <end position="940"/>
    </location>
</feature>
<dbReference type="Proteomes" id="UP000626109">
    <property type="component" value="Unassembled WGS sequence"/>
</dbReference>
<feature type="compositionally biased region" description="Basic and acidic residues" evidence="2">
    <location>
        <begin position="170"/>
        <end position="180"/>
    </location>
</feature>
<feature type="region of interest" description="Disordered" evidence="2">
    <location>
        <begin position="146"/>
        <end position="243"/>
    </location>
</feature>
<feature type="coiled-coil region" evidence="1">
    <location>
        <begin position="348"/>
        <end position="393"/>
    </location>
</feature>
<feature type="compositionally biased region" description="Low complexity" evidence="2">
    <location>
        <begin position="830"/>
        <end position="849"/>
    </location>
</feature>
<feature type="compositionally biased region" description="Low complexity" evidence="2">
    <location>
        <begin position="157"/>
        <end position="169"/>
    </location>
</feature>
<feature type="compositionally biased region" description="Low complexity" evidence="2">
    <location>
        <begin position="1038"/>
        <end position="1056"/>
    </location>
</feature>
<feature type="compositionally biased region" description="Pro residues" evidence="2">
    <location>
        <begin position="1000"/>
        <end position="1009"/>
    </location>
</feature>
<organism evidence="3 4">
    <name type="scientific">Polarella glacialis</name>
    <name type="common">Dinoflagellate</name>
    <dbReference type="NCBI Taxonomy" id="89957"/>
    <lineage>
        <taxon>Eukaryota</taxon>
        <taxon>Sar</taxon>
        <taxon>Alveolata</taxon>
        <taxon>Dinophyceae</taxon>
        <taxon>Suessiales</taxon>
        <taxon>Suessiaceae</taxon>
        <taxon>Polarella</taxon>
    </lineage>
</organism>
<protein>
    <submittedName>
        <fullName evidence="3">Uncharacterized protein</fullName>
    </submittedName>
</protein>
<reference evidence="3" key="1">
    <citation type="submission" date="2021-02" db="EMBL/GenBank/DDBJ databases">
        <authorList>
            <person name="Dougan E. K."/>
            <person name="Rhodes N."/>
            <person name="Thang M."/>
            <person name="Chan C."/>
        </authorList>
    </citation>
    <scope>NUCLEOTIDE SEQUENCE</scope>
</reference>
<name>A0A813K715_POLGL</name>
<comment type="caution">
    <text evidence="3">The sequence shown here is derived from an EMBL/GenBank/DDBJ whole genome shotgun (WGS) entry which is preliminary data.</text>
</comment>
<accession>A0A813K715</accession>
<dbReference type="EMBL" id="CAJNNW010027502">
    <property type="protein sequence ID" value="CAE8691711.1"/>
    <property type="molecule type" value="Genomic_DNA"/>
</dbReference>
<evidence type="ECO:0000256" key="1">
    <source>
        <dbReference type="SAM" id="Coils"/>
    </source>
</evidence>
<evidence type="ECO:0000313" key="4">
    <source>
        <dbReference type="Proteomes" id="UP000626109"/>
    </source>
</evidence>
<feature type="region of interest" description="Disordered" evidence="2">
    <location>
        <begin position="700"/>
        <end position="753"/>
    </location>
</feature>
<evidence type="ECO:0000256" key="2">
    <source>
        <dbReference type="SAM" id="MobiDB-lite"/>
    </source>
</evidence>
<evidence type="ECO:0000313" key="3">
    <source>
        <dbReference type="EMBL" id="CAE8691711.1"/>
    </source>
</evidence>
<feature type="compositionally biased region" description="Low complexity" evidence="2">
    <location>
        <begin position="904"/>
        <end position="923"/>
    </location>
</feature>
<feature type="coiled-coil region" evidence="1">
    <location>
        <begin position="578"/>
        <end position="605"/>
    </location>
</feature>
<gene>
    <name evidence="3" type="ORF">PGLA2088_LOCUS27540</name>
</gene>
<dbReference type="AlphaFoldDB" id="A0A813K715"/>
<keyword evidence="1" id="KW-0175">Coiled coil</keyword>
<feature type="coiled-coil region" evidence="1">
    <location>
        <begin position="469"/>
        <end position="496"/>
    </location>
</feature>
<feature type="compositionally biased region" description="Acidic residues" evidence="2">
    <location>
        <begin position="209"/>
        <end position="231"/>
    </location>
</feature>
<sequence length="1056" mass="116790">MAPACARANDSICLDEPTIEALKSFDRAVVPNGLAAWGNDGEAVRLRTDHLLQETDCLVLVAAGEKLLAAAAACGGGTMVKILDRLPRLTARKAVMASLASTWPDILERDWLKSQLEKLQAQQVTSTCTYLEELTVLRERLRRCSASGDAGNGADLTVRTSSRSRTWSPGRREEEQECVSRGRARSRGVPERQDSTDSVSRRNVRISEESNEDDDDDDVHDDEEDEEDEEEVSTRDTPFWPARQKRLDHNHAWDAVENLPEDMQRLFGRVISEKLRCFKDQGQAATLAELKALCNKLPSAYEEPDASKLKSALDEALRDKAKVEYQLMAQHKRLEVLDDDWQKKTKVVQQLMMEKERARIESQELLENLDFQLQQVSQEYQGVKDQIAQASRKRAKIFKRRNSVIGSGLIQDAEDVKDILENQLPQFAKALSQELQDEGIHKHISSICLRLLRHYEALQVEHRHEAKHRADGEERAEAASAQIAELQAALHAQEASICQARDAMTEKQREVEELEVRLSLDQGTLKVDSEKTVVESELYRSVALQRDILAGELQDLQTVVQSIVQERRVHQEYKSEFQEKIQRELEARDAQIEALQEEVREALTSQFHPAKVAALRAEHKFTRHEYQAALNANAILRSALDVMRQRLTDFEERRPPVVGRSQTGPLAVRSSDSQAQFVLNTCNRTVFSRLYEDAVRRIESDPAELPDPQPWFLDPEAEDDPPSSAPPRTRSMYSPRADALPTRIQSMDRRSSEPTMLAMATALREMLATNAKDLQESFEEPLFEEPLRFAPSKLKKIAAGELESGDPTMTPTGSRTLPVQRRHTVAIPSRSAPMASLEAAASLARSVARGARKASYASPEVTPMPTLQEELTPTAWSSDMAPSDLAPGGSLTDAASEGRRPSISEAPVSAGSGSPAPSRGQQSRPQSARGTSSRPQSARTTAAIMPRGSTQPTYPPVDQQRANSWHSGPVIRPKSAGAKLGGARPASSRSKAIARLDAASPPPTAPLAPPRVADSLLPLTRPKSARPKSARLTPSPPASAMAAAAASRPVSASVRR</sequence>
<proteinExistence type="predicted"/>
<feature type="region of interest" description="Disordered" evidence="2">
    <location>
        <begin position="800"/>
        <end position="1056"/>
    </location>
</feature>